<keyword evidence="2" id="KW-1185">Reference proteome</keyword>
<accession>A0ACC4DRB6</accession>
<comment type="caution">
    <text evidence="1">The sequence shown here is derived from an EMBL/GenBank/DDBJ whole genome shotgun (WGS) entry which is preliminary data.</text>
</comment>
<evidence type="ECO:0000313" key="2">
    <source>
        <dbReference type="Proteomes" id="UP001638806"/>
    </source>
</evidence>
<gene>
    <name evidence="1" type="ORF">ACCO45_007074</name>
</gene>
<reference evidence="1" key="1">
    <citation type="submission" date="2024-12" db="EMBL/GenBank/DDBJ databases">
        <title>Comparative genomics and development of molecular markers within Purpureocillium lilacinum and among Purpureocillium species.</title>
        <authorList>
            <person name="Yeh Z.-Y."/>
            <person name="Ni N.-T."/>
            <person name="Lo P.-H."/>
            <person name="Mushyakhwo K."/>
            <person name="Lin C.-F."/>
            <person name="Nai Y.-S."/>
        </authorList>
    </citation>
    <scope>NUCLEOTIDE SEQUENCE</scope>
    <source>
        <strain evidence="1">NCHU-NPUST-175</strain>
    </source>
</reference>
<dbReference type="EMBL" id="JBGNUJ010000006">
    <property type="protein sequence ID" value="KAL3958912.1"/>
    <property type="molecule type" value="Genomic_DNA"/>
</dbReference>
<evidence type="ECO:0000313" key="1">
    <source>
        <dbReference type="EMBL" id="KAL3958912.1"/>
    </source>
</evidence>
<protein>
    <submittedName>
        <fullName evidence="1">Uncharacterized protein</fullName>
    </submittedName>
</protein>
<proteinExistence type="predicted"/>
<dbReference type="Proteomes" id="UP001638806">
    <property type="component" value="Unassembled WGS sequence"/>
</dbReference>
<name>A0ACC4DRB6_PURLI</name>
<sequence length="116" mass="12311">MPAKYVYMDYEREACGYPAELAARLRTPAAAVAPASNSSSNNYYGGGGSSSSSSNITGSNDCHGMEGEGLDGKPILRRGARPRETRATRRRKGRIKGQAAHAEHSPALGDEGQGRR</sequence>
<organism evidence="1 2">
    <name type="scientific">Purpureocillium lilacinum</name>
    <name type="common">Paecilomyces lilacinus</name>
    <dbReference type="NCBI Taxonomy" id="33203"/>
    <lineage>
        <taxon>Eukaryota</taxon>
        <taxon>Fungi</taxon>
        <taxon>Dikarya</taxon>
        <taxon>Ascomycota</taxon>
        <taxon>Pezizomycotina</taxon>
        <taxon>Sordariomycetes</taxon>
        <taxon>Hypocreomycetidae</taxon>
        <taxon>Hypocreales</taxon>
        <taxon>Ophiocordycipitaceae</taxon>
        <taxon>Purpureocillium</taxon>
    </lineage>
</organism>